<accession>A0A0F9DWH0</accession>
<reference evidence="1" key="1">
    <citation type="journal article" date="2015" name="Nature">
        <title>Complex archaea that bridge the gap between prokaryotes and eukaryotes.</title>
        <authorList>
            <person name="Spang A."/>
            <person name="Saw J.H."/>
            <person name="Jorgensen S.L."/>
            <person name="Zaremba-Niedzwiedzka K."/>
            <person name="Martijn J."/>
            <person name="Lind A.E."/>
            <person name="van Eijk R."/>
            <person name="Schleper C."/>
            <person name="Guy L."/>
            <person name="Ettema T.J."/>
        </authorList>
    </citation>
    <scope>NUCLEOTIDE SEQUENCE</scope>
</reference>
<gene>
    <name evidence="1" type="ORF">LCGC14_2498330</name>
</gene>
<comment type="caution">
    <text evidence="1">The sequence shown here is derived from an EMBL/GenBank/DDBJ whole genome shotgun (WGS) entry which is preliminary data.</text>
</comment>
<proteinExistence type="predicted"/>
<organism evidence="1">
    <name type="scientific">marine sediment metagenome</name>
    <dbReference type="NCBI Taxonomy" id="412755"/>
    <lineage>
        <taxon>unclassified sequences</taxon>
        <taxon>metagenomes</taxon>
        <taxon>ecological metagenomes</taxon>
    </lineage>
</organism>
<name>A0A0F9DWH0_9ZZZZ</name>
<protein>
    <submittedName>
        <fullName evidence="1">Uncharacterized protein</fullName>
    </submittedName>
</protein>
<sequence length="69" mass="7969">MGLKVIDGTPTAISKYLREEKMNVSINQCKKIVEGKFEEIKIYLKELDNELLNEVAGEMRKYLAQYSTI</sequence>
<evidence type="ECO:0000313" key="1">
    <source>
        <dbReference type="EMBL" id="KKL16163.1"/>
    </source>
</evidence>
<dbReference type="AlphaFoldDB" id="A0A0F9DWH0"/>
<dbReference type="EMBL" id="LAZR01039775">
    <property type="protein sequence ID" value="KKL16163.1"/>
    <property type="molecule type" value="Genomic_DNA"/>
</dbReference>